<evidence type="ECO:0000313" key="1">
    <source>
        <dbReference type="EMBL" id="ANP40601.1"/>
    </source>
</evidence>
<name>A0A1B1A233_9RHOB</name>
<evidence type="ECO:0000313" key="2">
    <source>
        <dbReference type="Proteomes" id="UP000013243"/>
    </source>
</evidence>
<dbReference type="AlphaFoldDB" id="A0A1B1A233"/>
<dbReference type="Gene3D" id="3.20.20.140">
    <property type="entry name" value="Metal-dependent hydrolases"/>
    <property type="match status" value="1"/>
</dbReference>
<dbReference type="KEGG" id="rmb:K529_007475"/>
<proteinExistence type="predicted"/>
<dbReference type="Proteomes" id="UP000013243">
    <property type="component" value="Chromosome"/>
</dbReference>
<reference evidence="1 2" key="1">
    <citation type="journal article" date="2016" name="ISME J.">
        <title>Global occurrence and heterogeneity of the Roseobacter-clade species Ruegeria mobilis.</title>
        <authorList>
            <person name="Sonnenschein E."/>
            <person name="Gram L."/>
        </authorList>
    </citation>
    <scope>NUCLEOTIDE SEQUENCE [LARGE SCALE GENOMIC DNA]</scope>
    <source>
        <strain evidence="1 2">F1926</strain>
    </source>
</reference>
<gene>
    <name evidence="1" type="ORF">K529_007475</name>
</gene>
<accession>A0A1B1A233</accession>
<dbReference type="InterPro" id="IPR032466">
    <property type="entry name" value="Metal_Hydrolase"/>
</dbReference>
<protein>
    <submittedName>
        <fullName evidence="1">Uncharacterized protein</fullName>
    </submittedName>
</protein>
<sequence length="478" mass="54058">MRKSAKSSLDDQSHEENLQDMMLALEDLYGQYVNEKNTFTLSSNLLIQKSFEPDDTSDEPSELLEQLDEILMPAFLDAAHHAEGNGYFEGHDHGHDPHSADADLDGFGNKAFPAQQAGTLLKMLIFFLSMFLSERNRYRALQRDYARNKPADGYDPEHLISLLPDMRRAYERVIDGSPKKPYFSASTQVARTVSLSKETDGVIIPFGTVDPFRGDGWKTNVRHAQNLGVTHFKIYPPMGFRPISRLHDSEDPIFAPMELSPAREYREYKKQIKVKNEPETERAMADIIRYFSENDLGLFTHCTPLGFEAREGFGVNCHPAFWASAMEEYAATDLRLCLGHGGGATDVDFGGWLADEEDWPKTMAYRGLLMCKTYRNVYMGLGYLIPLLKSSGRDKILKRLRSVLKQEDPALDGGHAIKTKLIFGTDWSMPQMIGETRSFLNVFLEFFEDPDFQNPELCISDAPELIMSGNAKAYLGID</sequence>
<dbReference type="EMBL" id="CP015230">
    <property type="protein sequence ID" value="ANP40601.1"/>
    <property type="molecule type" value="Genomic_DNA"/>
</dbReference>
<organism evidence="1 2">
    <name type="scientific">Tritonibacter mobilis F1926</name>
    <dbReference type="NCBI Taxonomy" id="1265309"/>
    <lineage>
        <taxon>Bacteria</taxon>
        <taxon>Pseudomonadati</taxon>
        <taxon>Pseudomonadota</taxon>
        <taxon>Alphaproteobacteria</taxon>
        <taxon>Rhodobacterales</taxon>
        <taxon>Paracoccaceae</taxon>
        <taxon>Tritonibacter</taxon>
    </lineage>
</organism>
<dbReference type="SUPFAM" id="SSF51556">
    <property type="entry name" value="Metallo-dependent hydrolases"/>
    <property type="match status" value="1"/>
</dbReference>
<dbReference type="STRING" id="1265309.K529_007475"/>